<feature type="compositionally biased region" description="Basic and acidic residues" evidence="2">
    <location>
        <begin position="271"/>
        <end position="287"/>
    </location>
</feature>
<dbReference type="AlphaFoldDB" id="W2S8P0"/>
<dbReference type="GO" id="GO:0033314">
    <property type="term" value="P:mitotic DNA replication checkpoint signaling"/>
    <property type="evidence" value="ECO:0007669"/>
    <property type="project" value="TreeGrafter"/>
</dbReference>
<keyword evidence="5" id="KW-1185">Reference proteome</keyword>
<evidence type="ECO:0000313" key="5">
    <source>
        <dbReference type="Proteomes" id="UP000030752"/>
    </source>
</evidence>
<evidence type="ECO:0000256" key="2">
    <source>
        <dbReference type="SAM" id="MobiDB-lite"/>
    </source>
</evidence>
<dbReference type="PANTHER" id="PTHR13561:SF20">
    <property type="entry name" value="DNA TOPOISOMERASE 2-BINDING PROTEIN 1"/>
    <property type="match status" value="1"/>
</dbReference>
<feature type="region of interest" description="Disordered" evidence="2">
    <location>
        <begin position="212"/>
        <end position="288"/>
    </location>
</feature>
<name>W2S8P0_CYPE1</name>
<dbReference type="Pfam" id="PF00533">
    <property type="entry name" value="BRCT"/>
    <property type="match status" value="1"/>
</dbReference>
<dbReference type="Proteomes" id="UP000030752">
    <property type="component" value="Unassembled WGS sequence"/>
</dbReference>
<dbReference type="InterPro" id="IPR059215">
    <property type="entry name" value="BRCT2_TopBP1-like"/>
</dbReference>
<evidence type="ECO:0000259" key="3">
    <source>
        <dbReference type="PROSITE" id="PS50172"/>
    </source>
</evidence>
<feature type="domain" description="BRCT" evidence="3">
    <location>
        <begin position="288"/>
        <end position="388"/>
    </location>
</feature>
<dbReference type="Pfam" id="PF12738">
    <property type="entry name" value="PTCB-BRCT"/>
    <property type="match status" value="2"/>
</dbReference>
<dbReference type="FunCoup" id="W2S8P0">
    <property type="interactions" value="32"/>
</dbReference>
<feature type="compositionally biased region" description="Polar residues" evidence="2">
    <location>
        <begin position="234"/>
        <end position="247"/>
    </location>
</feature>
<feature type="region of interest" description="Disordered" evidence="2">
    <location>
        <begin position="666"/>
        <end position="712"/>
    </location>
</feature>
<dbReference type="CDD" id="cd17731">
    <property type="entry name" value="BRCT_TopBP1_rpt2_like"/>
    <property type="match status" value="1"/>
</dbReference>
<dbReference type="STRING" id="1220924.W2S8P0"/>
<dbReference type="GeneID" id="19977306"/>
<feature type="region of interest" description="Disordered" evidence="2">
    <location>
        <begin position="616"/>
        <end position="635"/>
    </location>
</feature>
<keyword evidence="1" id="KW-0677">Repeat</keyword>
<dbReference type="PANTHER" id="PTHR13561">
    <property type="entry name" value="DNA REPLICATION REGULATOR DPB11-RELATED"/>
    <property type="match status" value="1"/>
</dbReference>
<feature type="domain" description="BRCT" evidence="3">
    <location>
        <begin position="405"/>
        <end position="485"/>
    </location>
</feature>
<dbReference type="VEuPathDB" id="FungiDB:HMPREF1541_09967"/>
<dbReference type="HOGENOM" id="CLU_009893_1_1_1"/>
<reference evidence="4 5" key="1">
    <citation type="submission" date="2013-03" db="EMBL/GenBank/DDBJ databases">
        <title>The Genome Sequence of Phialophora europaea CBS 101466.</title>
        <authorList>
            <consortium name="The Broad Institute Genomics Platform"/>
            <person name="Cuomo C."/>
            <person name="de Hoog S."/>
            <person name="Gorbushina A."/>
            <person name="Walker B."/>
            <person name="Young S.K."/>
            <person name="Zeng Q."/>
            <person name="Gargeya S."/>
            <person name="Fitzgerald M."/>
            <person name="Haas B."/>
            <person name="Abouelleil A."/>
            <person name="Allen A.W."/>
            <person name="Alvarado L."/>
            <person name="Arachchi H.M."/>
            <person name="Berlin A.M."/>
            <person name="Chapman S.B."/>
            <person name="Gainer-Dewar J."/>
            <person name="Goldberg J."/>
            <person name="Griggs A."/>
            <person name="Gujja S."/>
            <person name="Hansen M."/>
            <person name="Howarth C."/>
            <person name="Imamovic A."/>
            <person name="Ireland A."/>
            <person name="Larimer J."/>
            <person name="McCowan C."/>
            <person name="Murphy C."/>
            <person name="Pearson M."/>
            <person name="Poon T.W."/>
            <person name="Priest M."/>
            <person name="Roberts A."/>
            <person name="Saif S."/>
            <person name="Shea T."/>
            <person name="Sisk P."/>
            <person name="Sykes S."/>
            <person name="Wortman J."/>
            <person name="Nusbaum C."/>
            <person name="Birren B."/>
        </authorList>
    </citation>
    <scope>NUCLEOTIDE SEQUENCE [LARGE SCALE GENOMIC DNA]</scope>
    <source>
        <strain evidence="4 5">CBS 101466</strain>
    </source>
</reference>
<feature type="region of interest" description="Disordered" evidence="2">
    <location>
        <begin position="498"/>
        <end position="534"/>
    </location>
</feature>
<dbReference type="InterPro" id="IPR001357">
    <property type="entry name" value="BRCT_dom"/>
</dbReference>
<dbReference type="SMART" id="SM00292">
    <property type="entry name" value="BRCT"/>
    <property type="match status" value="3"/>
</dbReference>
<dbReference type="InterPro" id="IPR036420">
    <property type="entry name" value="BRCT_dom_sf"/>
</dbReference>
<dbReference type="SUPFAM" id="SSF52113">
    <property type="entry name" value="BRCT domain"/>
    <property type="match status" value="3"/>
</dbReference>
<feature type="domain" description="BRCT" evidence="3">
    <location>
        <begin position="100"/>
        <end position="189"/>
    </location>
</feature>
<feature type="region of interest" description="Disordered" evidence="2">
    <location>
        <begin position="583"/>
        <end position="604"/>
    </location>
</feature>
<feature type="compositionally biased region" description="Polar residues" evidence="2">
    <location>
        <begin position="689"/>
        <end position="712"/>
    </location>
</feature>
<evidence type="ECO:0000313" key="4">
    <source>
        <dbReference type="EMBL" id="ETN45091.1"/>
    </source>
</evidence>
<protein>
    <recommendedName>
        <fullName evidence="3">BRCT domain-containing protein</fullName>
    </recommendedName>
</protein>
<dbReference type="PROSITE" id="PS50172">
    <property type="entry name" value="BRCT"/>
    <property type="match status" value="4"/>
</dbReference>
<accession>W2S8P0</accession>
<dbReference type="eggNOG" id="KOG1929">
    <property type="taxonomic scope" value="Eukaryota"/>
</dbReference>
<dbReference type="RefSeq" id="XP_008712861.1">
    <property type="nucleotide sequence ID" value="XM_008714639.1"/>
</dbReference>
<dbReference type="Gene3D" id="3.40.50.10190">
    <property type="entry name" value="BRCT domain"/>
    <property type="match status" value="4"/>
</dbReference>
<organism evidence="4 5">
    <name type="scientific">Cyphellophora europaea (strain CBS 101466)</name>
    <name type="common">Phialophora europaea</name>
    <dbReference type="NCBI Taxonomy" id="1220924"/>
    <lineage>
        <taxon>Eukaryota</taxon>
        <taxon>Fungi</taxon>
        <taxon>Dikarya</taxon>
        <taxon>Ascomycota</taxon>
        <taxon>Pezizomycotina</taxon>
        <taxon>Eurotiomycetes</taxon>
        <taxon>Chaetothyriomycetidae</taxon>
        <taxon>Chaetothyriales</taxon>
        <taxon>Cyphellophoraceae</taxon>
        <taxon>Cyphellophora</taxon>
    </lineage>
</organism>
<feature type="domain" description="BRCT" evidence="3">
    <location>
        <begin position="5"/>
        <end position="78"/>
    </location>
</feature>
<evidence type="ECO:0000256" key="1">
    <source>
        <dbReference type="ARBA" id="ARBA00022737"/>
    </source>
</evidence>
<sequence>MADGPLERPLAGAVICCTSVAPELRTRYAEYVTQMGAEHKLDLTSDVTHLLVGDADTPKYKYVAKEREDVKVLKPEWVDAVRERWMEAKHIDLNALHAQYRMPTLAGLKICITGFDDLSFRAQLQKNVLENGGEYTGDLTKDVTHLIARSAEGKKYQYGTQWQKKIVSLKWYKDTLERGMQLDEAFYHPSTPQEEQGIGAWNRNAQASVQLGKRNRDEAQGPEPARKLRRTASARLNSQTDNMWSDLTKTHHDAQHNGRAMSDLKSSKSVPDLRQDGNHTDPQRDRTQTQQVFTGKYFFAHLFNYEQETIIKNVLLSHGGTILASIGILRNIEDVPATSKILLVPYQTPVEQLPKTEGDVPEFLVSSELWVEYCMCIKSFVSPPNYPMGTLVPKIKPPGFSKLVITSTGFSGIVPNHIAKIVRHLGATYEQTFTRNTSILICNKSNHDQRKLNTARSWGVAALNESWLWACIRDNRRASYEAHALSLPTAARVTGIPGVLSSKPRQDENKGLISADRKASSGGQPSKAASVVSGADVVSRRAAEHLTLDRPGTDFVVHADTEVIDEKCTSRGAQKQPPLIVEGEADGPRPLQSLPNNCSPKRPVEEEVVKPKKRLFQPFDGPASNTENGKECQSKIAQHDQNAIATRGVADAHALNGEIRELLDLKSRSKEKAAPDGGHGKKLMGRAPSNLSNASSTSQVRQSRASSVESMNTDGFGSEIIASAPVSSRLDDKTETGSLSFIGRAKSKLQESRFSPAADVAFAALDPSEEQWAEEGQDQTPALTQLVYEDPEEAIRLREKLAANRRLRSQLGQKECDPKPAVRRPAGPKRIKDDELLASTGWGAGRRTRQKDRSPQGLMNF</sequence>
<dbReference type="GO" id="GO:0007095">
    <property type="term" value="P:mitotic G2 DNA damage checkpoint signaling"/>
    <property type="evidence" value="ECO:0007669"/>
    <property type="project" value="TreeGrafter"/>
</dbReference>
<dbReference type="GO" id="GO:0006270">
    <property type="term" value="P:DNA replication initiation"/>
    <property type="evidence" value="ECO:0007669"/>
    <property type="project" value="TreeGrafter"/>
</dbReference>
<dbReference type="InParanoid" id="W2S8P0"/>
<feature type="compositionally biased region" description="Basic and acidic residues" evidence="2">
    <location>
        <begin position="504"/>
        <end position="519"/>
    </location>
</feature>
<proteinExistence type="predicted"/>
<gene>
    <name evidence="4" type="ORF">HMPREF1541_09967</name>
</gene>
<feature type="region of interest" description="Disordered" evidence="2">
    <location>
        <begin position="808"/>
        <end position="861"/>
    </location>
</feature>
<dbReference type="OrthoDB" id="251770at2759"/>
<dbReference type="EMBL" id="KB822713">
    <property type="protein sequence ID" value="ETN45091.1"/>
    <property type="molecule type" value="Genomic_DNA"/>
</dbReference>